<proteinExistence type="predicted"/>
<gene>
    <name evidence="1" type="ORF">A2304_03890</name>
</gene>
<dbReference type="AlphaFoldDB" id="A0A1F7W9V6"/>
<protein>
    <submittedName>
        <fullName evidence="1">Uncharacterized protein</fullName>
    </submittedName>
</protein>
<comment type="caution">
    <text evidence="1">The sequence shown here is derived from an EMBL/GenBank/DDBJ whole genome shotgun (WGS) entry which is preliminary data.</text>
</comment>
<organism evidence="1 2">
    <name type="scientific">Candidatus Uhrbacteria bacterium RIFOXYB2_FULL_57_15</name>
    <dbReference type="NCBI Taxonomy" id="1802422"/>
    <lineage>
        <taxon>Bacteria</taxon>
        <taxon>Candidatus Uhriibacteriota</taxon>
    </lineage>
</organism>
<dbReference type="Proteomes" id="UP000176501">
    <property type="component" value="Unassembled WGS sequence"/>
</dbReference>
<sequence>MHQLFDKNRGARVELFRLEHGEPLLAALASIENGIVAITGDPDAVAMLNAGITDPLTNRPMTTDDGFAFLSALSSVYKNPYLYATDVIFDDEAAA</sequence>
<reference evidence="1 2" key="1">
    <citation type="journal article" date="2016" name="Nat. Commun.">
        <title>Thousands of microbial genomes shed light on interconnected biogeochemical processes in an aquifer system.</title>
        <authorList>
            <person name="Anantharaman K."/>
            <person name="Brown C.T."/>
            <person name="Hug L.A."/>
            <person name="Sharon I."/>
            <person name="Castelle C.J."/>
            <person name="Probst A.J."/>
            <person name="Thomas B.C."/>
            <person name="Singh A."/>
            <person name="Wilkins M.J."/>
            <person name="Karaoz U."/>
            <person name="Brodie E.L."/>
            <person name="Williams K.H."/>
            <person name="Hubbard S.S."/>
            <person name="Banfield J.F."/>
        </authorList>
    </citation>
    <scope>NUCLEOTIDE SEQUENCE [LARGE SCALE GENOMIC DNA]</scope>
</reference>
<evidence type="ECO:0000313" key="2">
    <source>
        <dbReference type="Proteomes" id="UP000176501"/>
    </source>
</evidence>
<name>A0A1F7W9V6_9BACT</name>
<dbReference type="EMBL" id="MGFE01000012">
    <property type="protein sequence ID" value="OGL98864.1"/>
    <property type="molecule type" value="Genomic_DNA"/>
</dbReference>
<evidence type="ECO:0000313" key="1">
    <source>
        <dbReference type="EMBL" id="OGL98864.1"/>
    </source>
</evidence>
<accession>A0A1F7W9V6</accession>